<dbReference type="SUPFAM" id="SSF48371">
    <property type="entry name" value="ARM repeat"/>
    <property type="match status" value="3"/>
</dbReference>
<comment type="caution">
    <text evidence="5">The sequence shown here is derived from an EMBL/GenBank/DDBJ whole genome shotgun (WGS) entry which is preliminary data.</text>
</comment>
<name>A0A9P8LGJ4_9PEZI</name>
<dbReference type="InterPro" id="IPR046523">
    <property type="entry name" value="UTP20_dom"/>
</dbReference>
<dbReference type="Gene3D" id="1.25.10.10">
    <property type="entry name" value="Leucine-rich Repeat Variant"/>
    <property type="match status" value="3"/>
</dbReference>
<accession>A0A9P8LGJ4</accession>
<dbReference type="InterPro" id="IPR052575">
    <property type="entry name" value="SSU_processome_comp_20"/>
</dbReference>
<feature type="region of interest" description="Disordered" evidence="1">
    <location>
        <begin position="2602"/>
        <end position="2646"/>
    </location>
</feature>
<dbReference type="GO" id="GO:0030686">
    <property type="term" value="C:90S preribosome"/>
    <property type="evidence" value="ECO:0007669"/>
    <property type="project" value="TreeGrafter"/>
</dbReference>
<feature type="compositionally biased region" description="Basic and acidic residues" evidence="1">
    <location>
        <begin position="2631"/>
        <end position="2646"/>
    </location>
</feature>
<dbReference type="InterPro" id="IPR011989">
    <property type="entry name" value="ARM-like"/>
</dbReference>
<sequence>MSAKSSVTRPKNPRPAHGSSRAKTGTAPSRNHTFQSFSQRIAKLTIDPIRRVRRHDLENEDLSTATSHFRNSLEQWIELNVSENFSQFVQGVSPLCESLPQLLYFEDRIIDTLLGYIEKRDPLSLEPLLSLLSHFAHDLGVRFEKHFSRTVALVSSLAAKHLDVDVIEWSFTCLAWLFKYLSRLLVPDLRPLFDIMAPLLGKEHQRQFVTRFAAEAMSFLVRKAGSAHHRNLSPLELLVRHAFGDLKGVVGTKNTAPYQEGLMELFSDALKGPQRGIHSTGETVFRCLLETVQCNGEGGSRYAEDVVAGVLVRLIHHSDAERFTPILNVILRNAERAASENDPGSLRYLARLISIVVTARKGSRIADWSPILDITVKLLEELPTAQGDQALPNPDLIWQVFTVTAEALQSAPMEAVIPHLRPAMENVSKDGHKHLFLPFCSYFAELGSERFRSIVLPYFEKFVLTHWAQSEDGLGALIPKLSKAGSLTKPRTPGDAFSCPKAWQTSMLETFEILVQNTSEQPNERVDERVIQGWRDLNILESTSAEPSTLKRIAESLHSLLESALTSPSLQHRWSRFAVGKGFLSYVQNTGKMGKCDKNLWPLLCTASPCYANQPKFLEALFTYILNFPQGLETTGEILGPLLDSLIANLATSSHNLRAISLRILEVIHSRRAETSNVLTTALLIEELPLTLDAARSMSMHIRKLASSYPEVAQDPWLSKAVSYYCFGLLTVKLSSAWEDARLALKEITRAKSGEDIVADLAFHWLENPAQFEADTKDPNSAKGNHRQLTNFECSEQLHHLEIAKGAMREIENATCRLQDAFDQEHLPISSKPPNARSQALHLLCEIPQVAEKRSRQIVPMFLDWAAKDEERHEESLDSDVEMESGGLATRSHTSGWTRKDQSAMLTLFASFVNPKALFKSSEVYNALLTLLTSGDSGIQKSTLKVIFTYKLSSVRPYEENLLNILDDARFREEIAVFVHVSEGEHKIQSDHRAGVIPLLLRILYGRSITHKGAASGKRGMEGRRIVIIGALAAFPTEELKDFVGIVLGKLKGLQTVRSGVFNEDVLKAVNVATRKQVGFMKMLEDLLKIAGVRLLPFAKDLLEAMLYCLVGASRRLSKNQDGMEAGETLQHSMLKTIRQVGFKCLDLMFMKFGDFHWEAYMPVIFKELVNPRLEKLPIETAQSVSGLLQLFATWSASARSALFLTDYNNGVMMKLADCLTIPSAKDEVKLFVLDIVKKITGHAHAPVADASQVNERVAHELLQPNIDYFLVRIGELLRQSPGGAFLESSVETVSRLAPFVAGSSEARNLVDISIFLLDQPSRRVNPKTKGDLLRIIQHFASLDDIQEDGLIQAKLFGTVSSLFGYLKDRSSREVLCKVLAVFSHHDAELREVAELCNDLNSYSTRRLDEPDFDRRLKAFRIINEERFASFTVKQWRPIIFNSLLYVKDNEELTIRANSSYTLRRFIEGAFTHMGTDEEPYFRELLTSILIPALRKGVREQSELVRVEYVAIMAHLVKQFPSWTEVGGMSTLLVGDDEEASFFNNILHIQLHRRLRALRRLATVARCGILGSGNISHFFIPLIEHFIFDRAEDENAHNLISETVTTVGALAEWLEWPQFRAIFRRFAGYIQDKPELEKVVIRLLGTVIDALSRAVTAKAQGVEVRDTTMTSPDGANVEYAIAMVNPSPSILVTTIPSQSKLADDLTNVFLPLLITYLHNKDDSTVSLRAPVAVVIVKLLKLLPIDLLSDRLPPVLTDVCHILRSRAQESRDVTRKTLAEISTILGPDCFGFILKELRGALARGYQLHVLSYTVHSILVETVPQSAPGSLDYCIPQIVTVIMDDIFGVTGQEKDAEDYISKMKEVRSSKSYDSMELLARIATLQQLGGLLRPIQLLLRERLNLKTVKKIDELLRRTGIGLLQNEAVHNRDILVFCYELIQEVYKADAPAHTDKGKDQHRTQRYLVSLKGVLENENRGSTSSYTFKLTRFSLDTLRSILRKHQALQTASNLAGFMPILGDALVRAQEEVQISTVRLLTTIIKVPLASFDRDAAVYIAQAISFIKACPSTNSELALASLKLISAILRERQAVEIKETSLAYLLKRLKPDLDEPDRQGVAFNFLKVVMTRKIVIAEVYEVLDTVAAIMVTDHTKNVRDLARGAYFQFLMEYPQGKHRWAKQLAFLVKNLEYKHPEGRQSILEVIHLLLVKVGDNLIQEIMSSFFVPLVMVLINDDSPECRQMAGVLLKEVFERADKEKTQSFVSLLRTWLSQDEQVLLTRIALQCYGFYYDVHGAKDNKELSHLLARVLQIMEANAKSNAENADWELLYITLQTISKLSHTFPSVIFGASSEAHWAAVRSCLRFPHSWVKLSAASLLSQYFAEFAKANKDHEFKAVPLESLGGLTLSADGMRELTEESVRILRIPGVSEELVTQAVRNLTFLGKCLGANRLRWRNSKDDDLSDYSGEEGNEKGLPEGQENPKLALQFLFERLSSLLRRETLIARAESLTPKTASLGLLSALCTSIPLASLRPLLRIVLLPLHNLTDPSIPAPTSSNQSFTEKYKALVANAGALMSLLQTKFGTSEFVAELTKVREEVRARREGRRVKRRIEALAEPQKAEMSKRRKGERKKERRKEKGQEERERRKGAAW</sequence>
<dbReference type="PANTHER" id="PTHR17695:SF11">
    <property type="entry name" value="SMALL SUBUNIT PROCESSOME COMPONENT 20 HOMOLOG"/>
    <property type="match status" value="1"/>
</dbReference>
<dbReference type="Pfam" id="PF07539">
    <property type="entry name" value="UTP20_N"/>
    <property type="match status" value="1"/>
</dbReference>
<dbReference type="Pfam" id="PF20416">
    <property type="entry name" value="UTP20"/>
    <property type="match status" value="1"/>
</dbReference>
<evidence type="ECO:0000259" key="4">
    <source>
        <dbReference type="Pfam" id="PF23099"/>
    </source>
</evidence>
<feature type="compositionally biased region" description="Polar residues" evidence="1">
    <location>
        <begin position="21"/>
        <end position="32"/>
    </location>
</feature>
<evidence type="ECO:0000313" key="6">
    <source>
        <dbReference type="Proteomes" id="UP000750711"/>
    </source>
</evidence>
<dbReference type="GO" id="GO:0032040">
    <property type="term" value="C:small-subunit processome"/>
    <property type="evidence" value="ECO:0007669"/>
    <property type="project" value="TreeGrafter"/>
</dbReference>
<feature type="domain" description="U3 small nucleolar RNA-associated protein 20" evidence="3">
    <location>
        <begin position="1721"/>
        <end position="1938"/>
    </location>
</feature>
<evidence type="ECO:0008006" key="7">
    <source>
        <dbReference type="Google" id="ProtNLM"/>
    </source>
</evidence>
<feature type="compositionally biased region" description="Basic residues" evidence="1">
    <location>
        <begin position="2619"/>
        <end position="2630"/>
    </location>
</feature>
<gene>
    <name evidence="5" type="ORF">GP486_001121</name>
</gene>
<feature type="region of interest" description="Disordered" evidence="1">
    <location>
        <begin position="2455"/>
        <end position="2474"/>
    </location>
</feature>
<protein>
    <recommendedName>
        <fullName evidence="7">HEAT repeat protein</fullName>
    </recommendedName>
</protein>
<evidence type="ECO:0000259" key="2">
    <source>
        <dbReference type="Pfam" id="PF07539"/>
    </source>
</evidence>
<evidence type="ECO:0000313" key="5">
    <source>
        <dbReference type="EMBL" id="KAH0565480.1"/>
    </source>
</evidence>
<feature type="region of interest" description="Disordered" evidence="1">
    <location>
        <begin position="1"/>
        <end position="32"/>
    </location>
</feature>
<dbReference type="InterPro" id="IPR016024">
    <property type="entry name" value="ARM-type_fold"/>
</dbReference>
<dbReference type="InterPro" id="IPR057525">
    <property type="entry name" value="UTP20_C"/>
</dbReference>
<feature type="domain" description="U3 small nucleolar RNA-associated protein 20 C-terminal" evidence="4">
    <location>
        <begin position="2276"/>
        <end position="2635"/>
    </location>
</feature>
<evidence type="ECO:0000256" key="1">
    <source>
        <dbReference type="SAM" id="MobiDB-lite"/>
    </source>
</evidence>
<evidence type="ECO:0000259" key="3">
    <source>
        <dbReference type="Pfam" id="PF20416"/>
    </source>
</evidence>
<dbReference type="InterPro" id="IPR011430">
    <property type="entry name" value="UTP20_N"/>
</dbReference>
<proteinExistence type="predicted"/>
<feature type="domain" description="U3 small nucleolar RNA-associated protein 20 N-terminal" evidence="2">
    <location>
        <begin position="897"/>
        <end position="1502"/>
    </location>
</feature>
<dbReference type="Pfam" id="PF23099">
    <property type="entry name" value="UTP20_C"/>
    <property type="match status" value="1"/>
</dbReference>
<feature type="compositionally biased region" description="Basic and acidic residues" evidence="1">
    <location>
        <begin position="2605"/>
        <end position="2618"/>
    </location>
</feature>
<dbReference type="EMBL" id="JAGHQM010000090">
    <property type="protein sequence ID" value="KAH0565480.1"/>
    <property type="molecule type" value="Genomic_DNA"/>
</dbReference>
<dbReference type="Proteomes" id="UP000750711">
    <property type="component" value="Unassembled WGS sequence"/>
</dbReference>
<organism evidence="5 6">
    <name type="scientific">Trichoglossum hirsutum</name>
    <dbReference type="NCBI Taxonomy" id="265104"/>
    <lineage>
        <taxon>Eukaryota</taxon>
        <taxon>Fungi</taxon>
        <taxon>Dikarya</taxon>
        <taxon>Ascomycota</taxon>
        <taxon>Pezizomycotina</taxon>
        <taxon>Geoglossomycetes</taxon>
        <taxon>Geoglossales</taxon>
        <taxon>Geoglossaceae</taxon>
        <taxon>Trichoglossum</taxon>
    </lineage>
</organism>
<keyword evidence="6" id="KW-1185">Reference proteome</keyword>
<dbReference type="PANTHER" id="PTHR17695">
    <property type="entry name" value="SMALL SUBUNIT PROCESSOME COMPONENT 20 HOMOLOG"/>
    <property type="match status" value="1"/>
</dbReference>
<reference evidence="5" key="1">
    <citation type="submission" date="2021-03" db="EMBL/GenBank/DDBJ databases">
        <title>Comparative genomics and phylogenomic investigation of the class Geoglossomycetes provide insights into ecological specialization and systematics.</title>
        <authorList>
            <person name="Melie T."/>
            <person name="Pirro S."/>
            <person name="Miller A.N."/>
            <person name="Quandt A."/>
        </authorList>
    </citation>
    <scope>NUCLEOTIDE SEQUENCE</scope>
    <source>
        <strain evidence="5">CAQ_001_2017</strain>
    </source>
</reference>